<reference evidence="3 4" key="1">
    <citation type="submission" date="2016-12" db="EMBL/GenBank/DDBJ databases">
        <title>The whole genome sequencing and assembly of Bacillus cohnii DSM 6307T strain.</title>
        <authorList>
            <person name="Lee Y.-J."/>
            <person name="Yi H."/>
            <person name="Bahn Y.-S."/>
            <person name="Kim J.F."/>
            <person name="Lee D.-W."/>
        </authorList>
    </citation>
    <scope>NUCLEOTIDE SEQUENCE [LARGE SCALE GENOMIC DNA]</scope>
    <source>
        <strain evidence="3 4">DSM 6307</strain>
    </source>
</reference>
<dbReference type="AlphaFoldDB" id="A0A223KM37"/>
<organism evidence="3 4">
    <name type="scientific">Sutcliffiella cohnii</name>
    <dbReference type="NCBI Taxonomy" id="33932"/>
    <lineage>
        <taxon>Bacteria</taxon>
        <taxon>Bacillati</taxon>
        <taxon>Bacillota</taxon>
        <taxon>Bacilli</taxon>
        <taxon>Bacillales</taxon>
        <taxon>Bacillaceae</taxon>
        <taxon>Sutcliffiella</taxon>
    </lineage>
</organism>
<evidence type="ECO:0000313" key="3">
    <source>
        <dbReference type="EMBL" id="AST90447.1"/>
    </source>
</evidence>
<sequence>METVVIFILILFVVVLALVGIFRKIKPTKNLKKENIPENLGAIENTSIQPLIAKLELALPDEYINQVKQRFLQQNAKVSEDELEWRIFELKRFFILTRVLKTVPMYSEEVDDVWHEMLMFTQAYQTFSEKFNGSMLHHKPNVQGGGDPGERAFFDWVFSQLFEVTTYSWSTWGDFFKNPLNPAQITEFKYKDKEYLKNKYFKITEESNQIVDYLITRLKEQSHQADEIHKRNEKGAFTKQQQYGDFSNTSLIMVFYSIYYYDQYWLMAKAYLYSSASNSSSGCTSAVFCGSATSSDKNSGGDSSCSSGDASCGGGGCSS</sequence>
<evidence type="ECO:0000313" key="4">
    <source>
        <dbReference type="Proteomes" id="UP000215224"/>
    </source>
</evidence>
<feature type="region of interest" description="Disordered" evidence="1">
    <location>
        <begin position="294"/>
        <end position="319"/>
    </location>
</feature>
<dbReference type="STRING" id="1314751.GCA_001591425_02756"/>
<proteinExistence type="predicted"/>
<dbReference type="KEGG" id="bcoh:BC6307_03735"/>
<evidence type="ECO:0000256" key="2">
    <source>
        <dbReference type="SAM" id="Phobius"/>
    </source>
</evidence>
<keyword evidence="2" id="KW-1133">Transmembrane helix</keyword>
<protein>
    <submittedName>
        <fullName evidence="3">Uncharacterized protein</fullName>
    </submittedName>
</protein>
<feature type="transmembrane region" description="Helical" evidence="2">
    <location>
        <begin position="6"/>
        <end position="23"/>
    </location>
</feature>
<dbReference type="EMBL" id="CP018866">
    <property type="protein sequence ID" value="AST90447.1"/>
    <property type="molecule type" value="Genomic_DNA"/>
</dbReference>
<keyword evidence="2" id="KW-0472">Membrane</keyword>
<feature type="compositionally biased region" description="Low complexity" evidence="1">
    <location>
        <begin position="294"/>
        <end position="310"/>
    </location>
</feature>
<accession>A0A223KM37</accession>
<name>A0A223KM37_9BACI</name>
<gene>
    <name evidence="3" type="ORF">BC6307_03735</name>
</gene>
<evidence type="ECO:0000256" key="1">
    <source>
        <dbReference type="SAM" id="MobiDB-lite"/>
    </source>
</evidence>
<keyword evidence="4" id="KW-1185">Reference proteome</keyword>
<keyword evidence="2" id="KW-0812">Transmembrane</keyword>
<dbReference type="Proteomes" id="UP000215224">
    <property type="component" value="Chromosome"/>
</dbReference>
<dbReference type="RefSeq" id="WP_066417171.1">
    <property type="nucleotide sequence ID" value="NZ_CP018866.1"/>
</dbReference>